<dbReference type="Pfam" id="PF00899">
    <property type="entry name" value="ThiF"/>
    <property type="match status" value="1"/>
</dbReference>
<evidence type="ECO:0000313" key="3">
    <source>
        <dbReference type="EMBL" id="RNL65401.1"/>
    </source>
</evidence>
<dbReference type="RefSeq" id="WP_123226504.1">
    <property type="nucleotide sequence ID" value="NZ_RJSE01000003.1"/>
</dbReference>
<sequence length="639" mass="69794">MTRRRLSPTPWQAKCLEQLKASAAQSGGILRVVGQPHQDADTGSLQVRFWLDTSEIPVIPGGLPLGEAEEFTLAVEETDERPPAVFVDHIRFLGHAHVLSGLVFCLYLDESREWEPGHCLDGPEGVLNRLWRFLTKAANREFDGKEALFHAVGGVPHLTRDANQLAPIVVRDLPQPRGSIASAWLVARSPWCFELRADRPTDRRGELEGEDAEPAYEHVPVFFPDHDLPFGAGTAYLPELTQRIGLGYPALPWRFHQPPVAGLRDLGEIATESNPRCRKPRCPFPRPQPLAQRRFRLGHDPSIAMLAVLAASAARKPPGTSQLLMIAVPHPHGGPRHLIAVYFDAPLCDRLRTVAEERRSAVVEFDQARLDRTTPLRWCYVSDERPEVTTRRDIGRPVSEYEGKNIFVWGVGGLGSWAAEFVTRAGAREVTVCDHGRVTGGLLVRQNYTDADIGAAKADRLVERLRAIAPEANIQRAHIPTDDELERLATEVDAIIDATVNPAVARRLDAVATRADRRCVVAQISTDVRTGSLGLAVVAGRTGSTPVTAIDRQTGVDVEAAPALEAYRVFWDEPGPGDEFVPTRGCSLPTFHGSAADLASVAGSLISLVASHLRDGASGTHLISLPHAGVTPSHHYRAA</sequence>
<dbReference type="AlphaFoldDB" id="A0A3N0CQ26"/>
<name>A0A3N0CQ26_9ACTN</name>
<feature type="domain" description="THIF-type NAD/FAD binding fold" evidence="1">
    <location>
        <begin position="405"/>
        <end position="524"/>
    </location>
</feature>
<gene>
    <name evidence="3" type="ORF">EFK50_05450</name>
</gene>
<dbReference type="InterPro" id="IPR000594">
    <property type="entry name" value="ThiF_NAD_FAD-bd"/>
</dbReference>
<dbReference type="GO" id="GO:0016779">
    <property type="term" value="F:nucleotidyltransferase activity"/>
    <property type="evidence" value="ECO:0007669"/>
    <property type="project" value="UniProtKB-KW"/>
</dbReference>
<keyword evidence="3" id="KW-0808">Transferase</keyword>
<dbReference type="SUPFAM" id="SSF69572">
    <property type="entry name" value="Activating enzymes of the ubiquitin-like proteins"/>
    <property type="match status" value="1"/>
</dbReference>
<dbReference type="Proteomes" id="UP000267128">
    <property type="component" value="Unassembled WGS sequence"/>
</dbReference>
<dbReference type="GO" id="GO:0008641">
    <property type="term" value="F:ubiquitin-like modifier activating enzyme activity"/>
    <property type="evidence" value="ECO:0007669"/>
    <property type="project" value="InterPro"/>
</dbReference>
<dbReference type="InterPro" id="IPR058964">
    <property type="entry name" value="Cap2_linker"/>
</dbReference>
<evidence type="ECO:0000259" key="1">
    <source>
        <dbReference type="Pfam" id="PF00899"/>
    </source>
</evidence>
<reference evidence="3 4" key="1">
    <citation type="submission" date="2018-11" db="EMBL/GenBank/DDBJ databases">
        <authorList>
            <person name="Li F."/>
        </authorList>
    </citation>
    <scope>NUCLEOTIDE SEQUENCE [LARGE SCALE GENOMIC DNA]</scope>
    <source>
        <strain evidence="3 4">Gsoil 097</strain>
    </source>
</reference>
<keyword evidence="3" id="KW-0548">Nucleotidyltransferase</keyword>
<dbReference type="GO" id="GO:0061504">
    <property type="term" value="P:cyclic threonylcarbamoyladenosine biosynthetic process"/>
    <property type="evidence" value="ECO:0007669"/>
    <property type="project" value="TreeGrafter"/>
</dbReference>
<evidence type="ECO:0000259" key="2">
    <source>
        <dbReference type="Pfam" id="PF26398"/>
    </source>
</evidence>
<proteinExistence type="predicted"/>
<dbReference type="PANTHER" id="PTHR43267">
    <property type="entry name" value="TRNA THREONYLCARBAMOYLADENOSINE DEHYDRATASE"/>
    <property type="match status" value="1"/>
</dbReference>
<dbReference type="InterPro" id="IPR035985">
    <property type="entry name" value="Ubiquitin-activating_enz"/>
</dbReference>
<evidence type="ECO:0000313" key="4">
    <source>
        <dbReference type="Proteomes" id="UP000267128"/>
    </source>
</evidence>
<protein>
    <submittedName>
        <fullName evidence="3">ThiF family adenylyltransferase</fullName>
    </submittedName>
</protein>
<comment type="caution">
    <text evidence="3">The sequence shown here is derived from an EMBL/GenBank/DDBJ whole genome shotgun (WGS) entry which is preliminary data.</text>
</comment>
<dbReference type="GO" id="GO:0061503">
    <property type="term" value="F:tRNA threonylcarbamoyladenosine dehydratase"/>
    <property type="evidence" value="ECO:0007669"/>
    <property type="project" value="TreeGrafter"/>
</dbReference>
<dbReference type="Pfam" id="PF26398">
    <property type="entry name" value="Cap2_linker"/>
    <property type="match status" value="1"/>
</dbReference>
<keyword evidence="4" id="KW-1185">Reference proteome</keyword>
<dbReference type="OrthoDB" id="6377837at2"/>
<organism evidence="3 4">
    <name type="scientific">Nocardioides marmoriginsengisoli</name>
    <dbReference type="NCBI Taxonomy" id="661483"/>
    <lineage>
        <taxon>Bacteria</taxon>
        <taxon>Bacillati</taxon>
        <taxon>Actinomycetota</taxon>
        <taxon>Actinomycetes</taxon>
        <taxon>Propionibacteriales</taxon>
        <taxon>Nocardioidaceae</taxon>
        <taxon>Nocardioides</taxon>
    </lineage>
</organism>
<accession>A0A3N0CQ26</accession>
<dbReference type="InterPro" id="IPR045886">
    <property type="entry name" value="ThiF/MoeB/HesA"/>
</dbReference>
<dbReference type="Gene3D" id="3.40.50.720">
    <property type="entry name" value="NAD(P)-binding Rossmann-like Domain"/>
    <property type="match status" value="1"/>
</dbReference>
<dbReference type="EMBL" id="RJSE01000003">
    <property type="protein sequence ID" value="RNL65401.1"/>
    <property type="molecule type" value="Genomic_DNA"/>
</dbReference>
<dbReference type="PANTHER" id="PTHR43267:SF1">
    <property type="entry name" value="TRNA THREONYLCARBAMOYLADENOSINE DEHYDRATASE"/>
    <property type="match status" value="1"/>
</dbReference>
<feature type="domain" description="Cap2 central linker" evidence="2">
    <location>
        <begin position="301"/>
        <end position="384"/>
    </location>
</feature>